<dbReference type="PANTHER" id="PTHR12770:SF31">
    <property type="entry name" value="RUS FAMILY MEMBER 1"/>
    <property type="match status" value="1"/>
</dbReference>
<dbReference type="EMBL" id="UYYF01004973">
    <property type="protein sequence ID" value="VDN07772.1"/>
    <property type="molecule type" value="Genomic_DNA"/>
</dbReference>
<comment type="subcellular location">
    <subcellularLocation>
        <location evidence="1">Membrane</location>
    </subcellularLocation>
</comment>
<keyword evidence="5 6" id="KW-0472">Membrane</keyword>
<evidence type="ECO:0000256" key="3">
    <source>
        <dbReference type="ARBA" id="ARBA00022692"/>
    </source>
</evidence>
<keyword evidence="4 6" id="KW-1133">Transmembrane helix</keyword>
<accession>A0A0N5DAB7</accession>
<evidence type="ECO:0000313" key="9">
    <source>
        <dbReference type="Proteomes" id="UP000276776"/>
    </source>
</evidence>
<feature type="domain" description="Protein root UVB sensitive/RUS" evidence="7">
    <location>
        <begin position="44"/>
        <end position="274"/>
    </location>
</feature>
<dbReference type="Pfam" id="PF04884">
    <property type="entry name" value="UVB_sens_prot"/>
    <property type="match status" value="1"/>
</dbReference>
<feature type="transmembrane region" description="Helical" evidence="6">
    <location>
        <begin position="221"/>
        <end position="246"/>
    </location>
</feature>
<proteinExistence type="inferred from homology"/>
<evidence type="ECO:0000256" key="2">
    <source>
        <dbReference type="ARBA" id="ARBA00007558"/>
    </source>
</evidence>
<evidence type="ECO:0000313" key="8">
    <source>
        <dbReference type="EMBL" id="VDN07772.1"/>
    </source>
</evidence>
<dbReference type="InterPro" id="IPR054549">
    <property type="entry name" value="UVB_sens_RUS_dom"/>
</dbReference>
<reference evidence="8 9" key="2">
    <citation type="submission" date="2018-11" db="EMBL/GenBank/DDBJ databases">
        <authorList>
            <consortium name="Pathogen Informatics"/>
        </authorList>
    </citation>
    <scope>NUCLEOTIDE SEQUENCE [LARGE SCALE GENOMIC DNA]</scope>
</reference>
<organism evidence="10">
    <name type="scientific">Thelazia callipaeda</name>
    <name type="common">Oriental eyeworm</name>
    <name type="synonym">Parasitic nematode</name>
    <dbReference type="NCBI Taxonomy" id="103827"/>
    <lineage>
        <taxon>Eukaryota</taxon>
        <taxon>Metazoa</taxon>
        <taxon>Ecdysozoa</taxon>
        <taxon>Nematoda</taxon>
        <taxon>Chromadorea</taxon>
        <taxon>Rhabditida</taxon>
        <taxon>Spirurina</taxon>
        <taxon>Spiruromorpha</taxon>
        <taxon>Thelazioidea</taxon>
        <taxon>Thelaziidae</taxon>
        <taxon>Thelazia</taxon>
    </lineage>
</organism>
<comment type="similarity">
    <text evidence="2">Belongs to the RUS1 family.</text>
</comment>
<keyword evidence="9" id="KW-1185">Reference proteome</keyword>
<dbReference type="AlphaFoldDB" id="A0A0N5DAB7"/>
<dbReference type="Proteomes" id="UP000276776">
    <property type="component" value="Unassembled WGS sequence"/>
</dbReference>
<evidence type="ECO:0000259" key="7">
    <source>
        <dbReference type="Pfam" id="PF04884"/>
    </source>
</evidence>
<dbReference type="PANTHER" id="PTHR12770">
    <property type="entry name" value="RUS1 FAMILY PROTEIN C16ORF58"/>
    <property type="match status" value="1"/>
</dbReference>
<evidence type="ECO:0000256" key="1">
    <source>
        <dbReference type="ARBA" id="ARBA00004370"/>
    </source>
</evidence>
<keyword evidence="3 6" id="KW-0812">Transmembrane</keyword>
<dbReference type="GO" id="GO:0016020">
    <property type="term" value="C:membrane"/>
    <property type="evidence" value="ECO:0007669"/>
    <property type="project" value="UniProtKB-SubCell"/>
</dbReference>
<reference evidence="10" key="1">
    <citation type="submission" date="2017-02" db="UniProtKB">
        <authorList>
            <consortium name="WormBaseParasite"/>
        </authorList>
    </citation>
    <scope>IDENTIFICATION</scope>
</reference>
<dbReference type="WBParaSite" id="TCLT_0001010601-mRNA-1">
    <property type="protein sequence ID" value="TCLT_0001010601-mRNA-1"/>
    <property type="gene ID" value="TCLT_0001010601"/>
</dbReference>
<evidence type="ECO:0000256" key="6">
    <source>
        <dbReference type="SAM" id="Phobius"/>
    </source>
</evidence>
<evidence type="ECO:0000256" key="4">
    <source>
        <dbReference type="ARBA" id="ARBA00022989"/>
    </source>
</evidence>
<gene>
    <name evidence="8" type="ORF">TCLT_LOCUS10095</name>
</gene>
<dbReference type="OMA" id="WRLIADC"/>
<protein>
    <submittedName>
        <fullName evidence="10">RUS1 family protein C16orf58 homolog</fullName>
    </submittedName>
</protein>
<name>A0A0N5DAB7_THECL</name>
<dbReference type="InterPro" id="IPR006968">
    <property type="entry name" value="RUS_fam"/>
</dbReference>
<sequence>MPKYTEIHGETLRDVSVNSDGISFQEHDLNREVVKSGCIACLKSLFLDIFMPRGFPHSVSEDYVSYQVWDTIQAFASSMNHALSTEAILRGAGIGNEAATAIAATVAWLLKDGLGMISRIVFAWLTSPYFDAHCKQWRLLADILNDITFCMDLVVPNFPRFFVFVLCLSSLLRSVVGVAGTSTRTAVTSHQAISDNLGDVAAKDVSQETVVNICALACSLLLLHFVSGSVVVWPLFIVFTSVHLYANYRAIKSLQFRTLNHSLLEILIRKYVKTGSIDDVRSVNDQESVFSLRVSSSRYYGCSLIKTLSSANELKFVSSKFIASCNLKLNSGCVSMARFSNTKDQLRAAACLELMLHLRIVPSLSQLDEFTEGLKKVGWSIDKHRLVFDRWIYMEK</sequence>
<evidence type="ECO:0000256" key="5">
    <source>
        <dbReference type="ARBA" id="ARBA00023136"/>
    </source>
</evidence>
<evidence type="ECO:0000313" key="10">
    <source>
        <dbReference type="WBParaSite" id="TCLT_0001010601-mRNA-1"/>
    </source>
</evidence>
<dbReference type="OrthoDB" id="364779at2759"/>